<keyword evidence="3" id="KW-1185">Reference proteome</keyword>
<dbReference type="InterPro" id="IPR010001">
    <property type="entry name" value="BofA"/>
</dbReference>
<dbReference type="NCBIfam" id="TIGR02862">
    <property type="entry name" value="spore_BofA"/>
    <property type="match status" value="1"/>
</dbReference>
<keyword evidence="1" id="KW-0812">Transmembrane</keyword>
<dbReference type="Pfam" id="PF07441">
    <property type="entry name" value="BofA"/>
    <property type="match status" value="1"/>
</dbReference>
<feature type="transmembrane region" description="Helical" evidence="1">
    <location>
        <begin position="12"/>
        <end position="30"/>
    </location>
</feature>
<organism evidence="2 3">
    <name type="scientific">Alicyclobacillus cycloheptanicus</name>
    <dbReference type="NCBI Taxonomy" id="1457"/>
    <lineage>
        <taxon>Bacteria</taxon>
        <taxon>Bacillati</taxon>
        <taxon>Bacillota</taxon>
        <taxon>Bacilli</taxon>
        <taxon>Bacillales</taxon>
        <taxon>Alicyclobacillaceae</taxon>
        <taxon>Alicyclobacillus</taxon>
    </lineage>
</organism>
<feature type="transmembrane region" description="Helical" evidence="1">
    <location>
        <begin position="73"/>
        <end position="92"/>
    </location>
</feature>
<accession>A0ABT9XIQ0</accession>
<sequence length="94" mass="10525">MLQTPFPTTWLLWGALILAAFFTITQVVQYPGRIAWKLVKSVVMGAVFILAVNWVGQYFHYHLPFNTLTTLTAGFLGIPGVAALVAMHLWMFPT</sequence>
<evidence type="ECO:0000313" key="2">
    <source>
        <dbReference type="EMBL" id="MDQ0190194.1"/>
    </source>
</evidence>
<keyword evidence="1" id="KW-0472">Membrane</keyword>
<comment type="caution">
    <text evidence="2">The sequence shown here is derived from an EMBL/GenBank/DDBJ whole genome shotgun (WGS) entry which is preliminary data.</text>
</comment>
<name>A0ABT9XIQ0_9BACL</name>
<dbReference type="EMBL" id="JAUSTP010000015">
    <property type="protein sequence ID" value="MDQ0190194.1"/>
    <property type="molecule type" value="Genomic_DNA"/>
</dbReference>
<feature type="transmembrane region" description="Helical" evidence="1">
    <location>
        <begin position="42"/>
        <end position="61"/>
    </location>
</feature>
<evidence type="ECO:0000313" key="3">
    <source>
        <dbReference type="Proteomes" id="UP001232973"/>
    </source>
</evidence>
<reference evidence="2 3" key="1">
    <citation type="submission" date="2023-07" db="EMBL/GenBank/DDBJ databases">
        <title>Genomic Encyclopedia of Type Strains, Phase IV (KMG-IV): sequencing the most valuable type-strain genomes for metagenomic binning, comparative biology and taxonomic classification.</title>
        <authorList>
            <person name="Goeker M."/>
        </authorList>
    </citation>
    <scope>NUCLEOTIDE SEQUENCE [LARGE SCALE GENOMIC DNA]</scope>
    <source>
        <strain evidence="2 3">DSM 4006</strain>
    </source>
</reference>
<dbReference type="Proteomes" id="UP001232973">
    <property type="component" value="Unassembled WGS sequence"/>
</dbReference>
<dbReference type="RefSeq" id="WP_274457352.1">
    <property type="nucleotide sequence ID" value="NZ_CP067097.1"/>
</dbReference>
<proteinExistence type="predicted"/>
<evidence type="ECO:0000256" key="1">
    <source>
        <dbReference type="SAM" id="Phobius"/>
    </source>
</evidence>
<keyword evidence="1" id="KW-1133">Transmembrane helix</keyword>
<gene>
    <name evidence="2" type="ORF">J2S03_002057</name>
</gene>
<protein>
    <submittedName>
        <fullName evidence="2">Inhibitor of the pro-sigma K processing machinery</fullName>
    </submittedName>
</protein>